<evidence type="ECO:0000256" key="8">
    <source>
        <dbReference type="ARBA" id="ARBA00064185"/>
    </source>
</evidence>
<evidence type="ECO:0000256" key="2">
    <source>
        <dbReference type="ARBA" id="ARBA00012485"/>
    </source>
</evidence>
<dbReference type="GO" id="GO:0051865">
    <property type="term" value="P:protein autoubiquitination"/>
    <property type="evidence" value="ECO:0007669"/>
    <property type="project" value="TreeGrafter"/>
</dbReference>
<accession>A0A852INF0</accession>
<dbReference type="PANTHER" id="PTHR31531">
    <property type="entry name" value="E3 UBIQUITIN-PROTEIN LIGASE E3D FAMILY MEMBER"/>
    <property type="match status" value="1"/>
</dbReference>
<comment type="catalytic activity">
    <reaction evidence="1">
        <text>S-ubiquitinyl-[E2 ubiquitin-conjugating enzyme]-L-cysteine + [acceptor protein]-L-lysine = [E2 ubiquitin-conjugating enzyme]-L-cysteine + N(6)-ubiquitinyl-[acceptor protein]-L-lysine.</text>
        <dbReference type="EC" id="2.3.2.26"/>
    </reaction>
</comment>
<dbReference type="InterPro" id="IPR019193">
    <property type="entry name" value="UBQ-conj_enz_E2-bd_prot"/>
</dbReference>
<protein>
    <recommendedName>
        <fullName evidence="3">E3 ubiquitin-protein ligase E3D</fullName>
        <ecNumber evidence="2">2.3.2.26</ecNumber>
    </recommendedName>
    <alternativeName>
        <fullName evidence="6">HECT-type E3 ubiquitin transferase E3D</fullName>
    </alternativeName>
    <alternativeName>
        <fullName evidence="5">UbcH10-binding protein with a HECT-like domain</fullName>
    </alternativeName>
    <alternativeName>
        <fullName evidence="4">Ubiquitin-conjugating enzyme E2C-binding protein</fullName>
    </alternativeName>
</protein>
<dbReference type="GO" id="GO:0031624">
    <property type="term" value="F:ubiquitin conjugating enzyme binding"/>
    <property type="evidence" value="ECO:0007669"/>
    <property type="project" value="TreeGrafter"/>
</dbReference>
<organism evidence="9 10">
    <name type="scientific">Tricholaema leucomelas</name>
    <name type="common">pied barbet</name>
    <dbReference type="NCBI Taxonomy" id="240729"/>
    <lineage>
        <taxon>Eukaryota</taxon>
        <taxon>Metazoa</taxon>
        <taxon>Chordata</taxon>
        <taxon>Craniata</taxon>
        <taxon>Vertebrata</taxon>
        <taxon>Euteleostomi</taxon>
        <taxon>Archelosauria</taxon>
        <taxon>Archosauria</taxon>
        <taxon>Dinosauria</taxon>
        <taxon>Saurischia</taxon>
        <taxon>Theropoda</taxon>
        <taxon>Coelurosauria</taxon>
        <taxon>Aves</taxon>
        <taxon>Neognathae</taxon>
        <taxon>Neoaves</taxon>
        <taxon>Telluraves</taxon>
        <taxon>Coraciimorphae</taxon>
        <taxon>Piciformes</taxon>
        <taxon>Lybiidae</taxon>
        <taxon>Tricholaema lacrymosa</taxon>
    </lineage>
</organism>
<proteinExistence type="predicted"/>
<dbReference type="Pfam" id="PF09814">
    <property type="entry name" value="HECT_2"/>
    <property type="match status" value="1"/>
</dbReference>
<reference evidence="9" key="1">
    <citation type="submission" date="2020-02" db="EMBL/GenBank/DDBJ databases">
        <title>Bird 10,000 Genomes (B10K) Project - Family phase.</title>
        <authorList>
            <person name="Zhang G."/>
        </authorList>
    </citation>
    <scope>NUCLEOTIDE SEQUENCE</scope>
    <source>
        <strain evidence="9">B10K-DU-002-37</strain>
        <tissue evidence="9">Muscle</tissue>
    </source>
</reference>
<evidence type="ECO:0000256" key="6">
    <source>
        <dbReference type="ARBA" id="ARBA00032298"/>
    </source>
</evidence>
<evidence type="ECO:0000256" key="3">
    <source>
        <dbReference type="ARBA" id="ARBA00013646"/>
    </source>
</evidence>
<dbReference type="OrthoDB" id="66510at2759"/>
<dbReference type="AlphaFoldDB" id="A0A852INF0"/>
<dbReference type="Proteomes" id="UP000627253">
    <property type="component" value="Unassembled WGS sequence"/>
</dbReference>
<evidence type="ECO:0000256" key="5">
    <source>
        <dbReference type="ARBA" id="ARBA00032234"/>
    </source>
</evidence>
<evidence type="ECO:0000313" key="9">
    <source>
        <dbReference type="EMBL" id="NXX42254.1"/>
    </source>
</evidence>
<dbReference type="GO" id="GO:0016874">
    <property type="term" value="F:ligase activity"/>
    <property type="evidence" value="ECO:0007669"/>
    <property type="project" value="UniProtKB-KW"/>
</dbReference>
<name>A0A852INF0_9PICI</name>
<keyword evidence="10" id="KW-1185">Reference proteome</keyword>
<dbReference type="GO" id="GO:0005829">
    <property type="term" value="C:cytosol"/>
    <property type="evidence" value="ECO:0007669"/>
    <property type="project" value="TreeGrafter"/>
</dbReference>
<evidence type="ECO:0000313" key="10">
    <source>
        <dbReference type="Proteomes" id="UP000627253"/>
    </source>
</evidence>
<dbReference type="GO" id="GO:0030332">
    <property type="term" value="F:cyclin binding"/>
    <property type="evidence" value="ECO:0007669"/>
    <property type="project" value="TreeGrafter"/>
</dbReference>
<sequence>PGMAGGFLLEIRRGTQSALVVIRYEKDLPRPPVDVCVSADRLEVRSGESCEAAALPAGVRLAPSSCRGLRCLPGEGLHLRLRLRRLLPSADLVFNLRESLKPQKSYIFSCQSCGDIIVEGRKLRRVLPLPSENWSALVGEWCCHPDPFAKGTLYPQPDDCFLGDTFFLLNSGNESDKPKGNARVLCKRCKTLLGEKLSSDTRKYYVTEVLIRPAEGSFSPTARSQFVQSMVAQCLVELSSARSTFRFTIKGDNDKIYILIWLLNSDTMLVESLGSSSSHRAFTLFGDTFMPNSGSVGTWNAVKVLYQPCTKGRNKDLADAWENDVGVHSLKFPSETCLELLLVLALSTASLPPSLRGMNSFQVRNCLL</sequence>
<comment type="caution">
    <text evidence="9">The sequence shown here is derived from an EMBL/GenBank/DDBJ whole genome shotgun (WGS) entry which is preliminary data.</text>
</comment>
<dbReference type="EC" id="2.3.2.26" evidence="2"/>
<comment type="function">
    <text evidence="7">E3 ubiquitin-protein ligase which accepts ubiquitin from specific E2 ubiquitin-conjugating enzymes, and transfers it to substrates, generally promoting their degradation by the proteasome. Independently of its E3 ubiquitin-protein ligase activity, acts as an inhibitor of CPSF3 endonuclease activity by blocking CPSF3 active site.</text>
</comment>
<comment type="subunit">
    <text evidence="8">Interacts with UBE2C/UbcH10 (E2 ubiquitin-conjugating enzyme). In vitro, interacts with cyclin-B.</text>
</comment>
<evidence type="ECO:0000256" key="7">
    <source>
        <dbReference type="ARBA" id="ARBA00053831"/>
    </source>
</evidence>
<keyword evidence="9" id="KW-0436">Ligase</keyword>
<gene>
    <name evidence="9" type="primary">Ube3d</name>
    <name evidence="9" type="ORF">TRILEU_R05321</name>
</gene>
<dbReference type="GO" id="GO:0000209">
    <property type="term" value="P:protein polyubiquitination"/>
    <property type="evidence" value="ECO:0007669"/>
    <property type="project" value="TreeGrafter"/>
</dbReference>
<dbReference type="GO" id="GO:0005634">
    <property type="term" value="C:nucleus"/>
    <property type="evidence" value="ECO:0007669"/>
    <property type="project" value="TreeGrafter"/>
</dbReference>
<dbReference type="GO" id="GO:0061630">
    <property type="term" value="F:ubiquitin protein ligase activity"/>
    <property type="evidence" value="ECO:0007669"/>
    <property type="project" value="UniProtKB-EC"/>
</dbReference>
<dbReference type="GO" id="GO:0000151">
    <property type="term" value="C:ubiquitin ligase complex"/>
    <property type="evidence" value="ECO:0007669"/>
    <property type="project" value="TreeGrafter"/>
</dbReference>
<dbReference type="GO" id="GO:0043161">
    <property type="term" value="P:proteasome-mediated ubiquitin-dependent protein catabolic process"/>
    <property type="evidence" value="ECO:0007669"/>
    <property type="project" value="TreeGrafter"/>
</dbReference>
<feature type="non-terminal residue" evidence="9">
    <location>
        <position position="1"/>
    </location>
</feature>
<dbReference type="GO" id="GO:0006513">
    <property type="term" value="P:protein monoubiquitination"/>
    <property type="evidence" value="ECO:0007669"/>
    <property type="project" value="TreeGrafter"/>
</dbReference>
<evidence type="ECO:0000256" key="1">
    <source>
        <dbReference type="ARBA" id="ARBA00000885"/>
    </source>
</evidence>
<feature type="non-terminal residue" evidence="9">
    <location>
        <position position="368"/>
    </location>
</feature>
<dbReference type="PANTHER" id="PTHR31531:SF2">
    <property type="entry name" value="E3 UBIQUITIN-PROTEIN LIGASE E3D"/>
    <property type="match status" value="1"/>
</dbReference>
<dbReference type="EMBL" id="WAAF01006863">
    <property type="protein sequence ID" value="NXX42254.1"/>
    <property type="molecule type" value="Genomic_DNA"/>
</dbReference>
<evidence type="ECO:0000256" key="4">
    <source>
        <dbReference type="ARBA" id="ARBA00029737"/>
    </source>
</evidence>